<dbReference type="InterPro" id="IPR001054">
    <property type="entry name" value="A/G_cyclase"/>
</dbReference>
<dbReference type="Pfam" id="PF00211">
    <property type="entry name" value="Guanylate_cyc"/>
    <property type="match status" value="1"/>
</dbReference>
<dbReference type="InterPro" id="IPR029787">
    <property type="entry name" value="Nucleotide_cyclase"/>
</dbReference>
<feature type="compositionally biased region" description="Polar residues" evidence="7">
    <location>
        <begin position="1970"/>
        <end position="1987"/>
    </location>
</feature>
<dbReference type="GO" id="GO:0004016">
    <property type="term" value="F:adenylate cyclase activity"/>
    <property type="evidence" value="ECO:0007669"/>
    <property type="project" value="TreeGrafter"/>
</dbReference>
<reference evidence="9 10" key="1">
    <citation type="submission" date="2017-08" db="EMBL/GenBank/DDBJ databases">
        <title>Acidophilic green algal genome provides insights into adaptation to an acidic environment.</title>
        <authorList>
            <person name="Hirooka S."/>
            <person name="Hirose Y."/>
            <person name="Kanesaki Y."/>
            <person name="Higuchi S."/>
            <person name="Fujiwara T."/>
            <person name="Onuma R."/>
            <person name="Era A."/>
            <person name="Ohbayashi R."/>
            <person name="Uzuka A."/>
            <person name="Nozaki H."/>
            <person name="Yoshikawa H."/>
            <person name="Miyagishima S.Y."/>
        </authorList>
    </citation>
    <scope>NUCLEOTIDE SEQUENCE [LARGE SCALE GENOMIC DNA]</scope>
    <source>
        <strain evidence="9 10">NIES-2499</strain>
    </source>
</reference>
<keyword evidence="6" id="KW-0456">Lyase</keyword>
<feature type="region of interest" description="Disordered" evidence="7">
    <location>
        <begin position="2045"/>
        <end position="2082"/>
    </location>
</feature>
<evidence type="ECO:0000313" key="10">
    <source>
        <dbReference type="Proteomes" id="UP000232323"/>
    </source>
</evidence>
<dbReference type="GO" id="GO:0035556">
    <property type="term" value="P:intracellular signal transduction"/>
    <property type="evidence" value="ECO:0007669"/>
    <property type="project" value="InterPro"/>
</dbReference>
<dbReference type="CDD" id="cd07302">
    <property type="entry name" value="CHD"/>
    <property type="match status" value="1"/>
</dbReference>
<feature type="region of interest" description="Disordered" evidence="7">
    <location>
        <begin position="1087"/>
        <end position="1114"/>
    </location>
</feature>
<evidence type="ECO:0000256" key="2">
    <source>
        <dbReference type="ARBA" id="ARBA00022692"/>
    </source>
</evidence>
<evidence type="ECO:0000256" key="7">
    <source>
        <dbReference type="SAM" id="MobiDB-lite"/>
    </source>
</evidence>
<organism evidence="9 10">
    <name type="scientific">Chlamydomonas eustigma</name>
    <dbReference type="NCBI Taxonomy" id="1157962"/>
    <lineage>
        <taxon>Eukaryota</taxon>
        <taxon>Viridiplantae</taxon>
        <taxon>Chlorophyta</taxon>
        <taxon>core chlorophytes</taxon>
        <taxon>Chlorophyceae</taxon>
        <taxon>CS clade</taxon>
        <taxon>Chlamydomonadales</taxon>
        <taxon>Chlamydomonadaceae</taxon>
        <taxon>Chlamydomonas</taxon>
    </lineage>
</organism>
<dbReference type="GO" id="GO:0007168">
    <property type="term" value="P:receptor guanylyl cyclase signaling pathway"/>
    <property type="evidence" value="ECO:0007669"/>
    <property type="project" value="TreeGrafter"/>
</dbReference>
<evidence type="ECO:0000256" key="1">
    <source>
        <dbReference type="ARBA" id="ARBA00004370"/>
    </source>
</evidence>
<dbReference type="GO" id="GO:0005886">
    <property type="term" value="C:plasma membrane"/>
    <property type="evidence" value="ECO:0007669"/>
    <property type="project" value="TreeGrafter"/>
</dbReference>
<dbReference type="Proteomes" id="UP000232323">
    <property type="component" value="Unassembled WGS sequence"/>
</dbReference>
<evidence type="ECO:0000256" key="5">
    <source>
        <dbReference type="ARBA" id="ARBA00023136"/>
    </source>
</evidence>
<dbReference type="OrthoDB" id="548029at2759"/>
<evidence type="ECO:0000256" key="3">
    <source>
        <dbReference type="ARBA" id="ARBA00022741"/>
    </source>
</evidence>
<dbReference type="GO" id="GO:0000166">
    <property type="term" value="F:nucleotide binding"/>
    <property type="evidence" value="ECO:0007669"/>
    <property type="project" value="UniProtKB-KW"/>
</dbReference>
<protein>
    <recommendedName>
        <fullName evidence="8">Guanylate cyclase domain-containing protein</fullName>
    </recommendedName>
</protein>
<feature type="region of interest" description="Disordered" evidence="7">
    <location>
        <begin position="1342"/>
        <end position="1375"/>
    </location>
</feature>
<feature type="region of interest" description="Disordered" evidence="7">
    <location>
        <begin position="289"/>
        <end position="314"/>
    </location>
</feature>
<feature type="compositionally biased region" description="Basic and acidic residues" evidence="7">
    <location>
        <begin position="2070"/>
        <end position="2082"/>
    </location>
</feature>
<feature type="domain" description="Guanylate cyclase" evidence="8">
    <location>
        <begin position="1712"/>
        <end position="1853"/>
    </location>
</feature>
<feature type="region of interest" description="Disordered" evidence="7">
    <location>
        <begin position="1926"/>
        <end position="1992"/>
    </location>
</feature>
<feature type="compositionally biased region" description="Polar residues" evidence="7">
    <location>
        <begin position="1926"/>
        <end position="1937"/>
    </location>
</feature>
<evidence type="ECO:0000256" key="4">
    <source>
        <dbReference type="ARBA" id="ARBA00022989"/>
    </source>
</evidence>
<feature type="region of interest" description="Disordered" evidence="7">
    <location>
        <begin position="1154"/>
        <end position="1274"/>
    </location>
</feature>
<keyword evidence="5" id="KW-0472">Membrane</keyword>
<keyword evidence="3" id="KW-0547">Nucleotide-binding</keyword>
<feature type="region of interest" description="Disordered" evidence="7">
    <location>
        <begin position="1519"/>
        <end position="1538"/>
    </location>
</feature>
<feature type="region of interest" description="Disordered" evidence="7">
    <location>
        <begin position="534"/>
        <end position="556"/>
    </location>
</feature>
<evidence type="ECO:0000256" key="6">
    <source>
        <dbReference type="ARBA" id="ARBA00023239"/>
    </source>
</evidence>
<feature type="compositionally biased region" description="Polar residues" evidence="7">
    <location>
        <begin position="1095"/>
        <end position="1114"/>
    </location>
</feature>
<dbReference type="SMART" id="SM00044">
    <property type="entry name" value="CYCc"/>
    <property type="match status" value="1"/>
</dbReference>
<feature type="region of interest" description="Disordered" evidence="7">
    <location>
        <begin position="2143"/>
        <end position="2176"/>
    </location>
</feature>
<comment type="caution">
    <text evidence="9">The sequence shown here is derived from an EMBL/GenBank/DDBJ whole genome shotgun (WGS) entry which is preliminary data.</text>
</comment>
<comment type="subcellular location">
    <subcellularLocation>
        <location evidence="1">Membrane</location>
    </subcellularLocation>
</comment>
<feature type="compositionally biased region" description="Low complexity" evidence="7">
    <location>
        <begin position="1342"/>
        <end position="1351"/>
    </location>
</feature>
<dbReference type="SUPFAM" id="SSF55073">
    <property type="entry name" value="Nucleotide cyclase"/>
    <property type="match status" value="1"/>
</dbReference>
<feature type="compositionally biased region" description="Polar residues" evidence="7">
    <location>
        <begin position="292"/>
        <end position="314"/>
    </location>
</feature>
<keyword evidence="4" id="KW-1133">Transmembrane helix</keyword>
<dbReference type="PANTHER" id="PTHR11920">
    <property type="entry name" value="GUANYLYL CYCLASE"/>
    <property type="match status" value="1"/>
</dbReference>
<name>A0A250WXD6_9CHLO</name>
<accession>A0A250WXD6</accession>
<keyword evidence="2" id="KW-0812">Transmembrane</keyword>
<keyword evidence="10" id="KW-1185">Reference proteome</keyword>
<feature type="region of interest" description="Disordered" evidence="7">
    <location>
        <begin position="603"/>
        <end position="656"/>
    </location>
</feature>
<evidence type="ECO:0000313" key="9">
    <source>
        <dbReference type="EMBL" id="GAX75190.1"/>
    </source>
</evidence>
<proteinExistence type="predicted"/>
<sequence length="2197" mass="231145">MLSQSHTKHLRKLMGQACCAGYERENVSKQGNVANVAIDNTTNSPEVPWKVVFTCVRSLDFISSLSKEQLISLIPQLVLVKKDYVPLDESGVLSTLSAEYLDRSDAPKSKPLFISTTSAFNSNPWTGECQEPDQSVVLQVMDTDSAESSKLSAGPVAPAVPRLLSSAKDLRSIFSSKQDARHAVHLMARGLNLGKEVVITGGSAGSITLSPGLAKETESMTSLAILFYFHNKAPESKNHATNGSRNPFPPLPHVTVTSGDGIRQLDVAETAVQHAPFLGDRLISSIGLQGDTPVSSGTSAHGPSTPITTSSNLQPCSSANAKAVVAAKTATTATTATTGSTLLENEKRQSWTGEALGHPHQAALLRSLSVLSRVPLIVTVIDLECGPVFQNSLSAEYWGVLLHRSPQTSVDISAAATQPVGLNGLPIGKVAMQFLMNLLLGQSQLVEELLGAVIEGVSWKRVIQVPGAGHVPASMLADEESEEEEEKQTGCFSYRDHQSHQLGPAAGPPSAMLTASQARRASFAFWSMTTAPDPDQPTAGLTRIIHHGPPASPPSQLPQVLPATHDIGATLPHQTTTMAVEDGRSVDIPLTALLTDQSLLEDWSSSNTTGRPSRGADPVDRSSSNTTGRPSRGADPVDRSSSNTTGRPSRGADPVDTFETQLFSSSHAMTADGAPFIVGMNRNGGTDSQLMYLMGSEHSSSAGAAEDDLVAALSSSRPSSNKFQSEAAVPAHVDRLPDSNLSSRTDNIGGATVLVATGHPRQEFLSTSASSLIHPAAGAADYADTVEASGTSESSTKYIVSTPKMASRGLSEAAVEDLPSKVRKQNLMLLATVDHSSPVNPLSRGLSRDHHLKIINKAPDHCGDSGGRPELPTSPRALKRHRSMAQLLGVGNSHQHHNFIMSAGVNRMQSGSFQSNRHHYGGSTELPLSGVSLPNMNIPNLQQGQAGAHYGSCEGCKGLSRFLEPSRTMTTSTNRRSPLKVASSDQFDSLFLDSGPVRPSTKIKILLAAQQTAAPSYITNLSSSHTVSRVDSELAVRMLNGSSDSPADVAAVTTAAAASGSTKGSHTYTSTLGNDTTCFQHNQHDVHQHQHHQHGFSNHMSPSHSPVGSLSPSGSFFLQPQVSSSSGAGEDIFSPLSSYSQLAIIRQVAAAADSGGGQSRNYDHIASTFPDSGGGQSRNHDHMASDYPDSSGGQSRNHDHMASTFPDYPDSSGGQSRNHDHMASAFPDSGGGQSRNHDHMASAFPDSGGGQSRNHDHMASVFPGSSGHQNSPTNTFHTCASNTFVNPYIPVLSPRHHSTSSVAGRTGSGRFIIRSSGGSSGAAAAAAQLNHQDTTKLISSATATSSLGSSSRMPSATEKAAHPGSTDVRAGDPALSSQASNSFGVGPLNECNATVLAHLSTSASVVPNNSISLLPTTLSTAATSSTAGTAAASHVIRPLPASMRKSSLDMVGVSKWCSSNMDSVSSGVVVEMKAARVVGCVSSAQELREGSSSRAANTQQQGHAAAAAGAAVSGVNDGLPLPSSIQAGDQQDSPPLHNSQSIINVVHPIFDGNAVLSKSGTAPAVLMTVSAPVVADPCVGQALPPEVEDVVQDRMCLQQGPEEDAPEATAAAAGLIGSGSFLPEAPYNNMTWQEVEVLPFPDPVTGRQMLLLLQSDVTSRVEMELRMTALNETQINMLDQMFPRHVLEYIVSGDPAERSAVASLATSHQGVSIMFMDIVGFTTMSKEVLPEQVMGYLNSLFTLFDELIDQFEVYKVETAGDCYIVAGSLMKMDEGGFLCVDNDPDVQKGAEKVMAFAKALLRCSKTVVMPHNNQPTCVRVGIHTGPVVSGLIGTKLPKFSIFGDTVNTASRMESTCKPGCIQVSEAAQKLLPGHTFEATGGLEVKGKGTMATYLWIPEDHPDEQYANVQEQAQEATALIHHISKSMSATMQPATSSDAAAGNDDHNPIAAASEGSTPTPVVKTFSLPSRGGSSETQVTRRTQSNIKSSQDRAGKDYICRTTGDWVDTLLHSNASTHNSFLQQAPRKLELASSTWKGSWERGLVGRRADRPASSPDPPSSRSDAGYISRSDAGHISRSDAGHISRSDAGYPLSGFSSDCSQLARKGGSMLVDVGRTIMSQTRAVGLDTGVEDEVQIRHKSGSMLLHSSRSHERSSSSDMIEAPGGPNLAPGRSTSSPAGVSLLLQHVKMQLDRSSVSN</sequence>
<feature type="compositionally biased region" description="Polar residues" evidence="7">
    <location>
        <begin position="1523"/>
        <end position="1538"/>
    </location>
</feature>
<dbReference type="Gene3D" id="3.30.70.1230">
    <property type="entry name" value="Nucleotide cyclase"/>
    <property type="match status" value="1"/>
</dbReference>
<gene>
    <name evidence="9" type="ORF">CEUSTIGMA_g2634.t1</name>
</gene>
<dbReference type="InterPro" id="IPR050401">
    <property type="entry name" value="Cyclic_nucleotide_synthase"/>
</dbReference>
<dbReference type="PANTHER" id="PTHR11920:SF335">
    <property type="entry name" value="GUANYLATE CYCLASE"/>
    <property type="match status" value="1"/>
</dbReference>
<dbReference type="PROSITE" id="PS50125">
    <property type="entry name" value="GUANYLATE_CYCLASE_2"/>
    <property type="match status" value="1"/>
</dbReference>
<dbReference type="GO" id="GO:0001653">
    <property type="term" value="F:peptide receptor activity"/>
    <property type="evidence" value="ECO:0007669"/>
    <property type="project" value="TreeGrafter"/>
</dbReference>
<dbReference type="GO" id="GO:0004383">
    <property type="term" value="F:guanylate cyclase activity"/>
    <property type="evidence" value="ECO:0007669"/>
    <property type="project" value="TreeGrafter"/>
</dbReference>
<evidence type="ECO:0000259" key="8">
    <source>
        <dbReference type="PROSITE" id="PS50125"/>
    </source>
</evidence>
<dbReference type="EMBL" id="BEGY01000011">
    <property type="protein sequence ID" value="GAX75190.1"/>
    <property type="molecule type" value="Genomic_DNA"/>
</dbReference>